<reference evidence="4 5" key="1">
    <citation type="submission" date="2019-07" db="EMBL/GenBank/DDBJ databases">
        <authorList>
            <person name="Duangmal K."/>
            <person name="Teo W.F.A."/>
        </authorList>
    </citation>
    <scope>NUCLEOTIDE SEQUENCE [LARGE SCALE GENOMIC DNA]</scope>
    <source>
        <strain evidence="4 5">TBRC 6029</strain>
    </source>
</reference>
<evidence type="ECO:0000313" key="4">
    <source>
        <dbReference type="EMBL" id="TVT40034.1"/>
    </source>
</evidence>
<dbReference type="Proteomes" id="UP000320011">
    <property type="component" value="Unassembled WGS sequence"/>
</dbReference>
<accession>A0A558BU35</accession>
<sequence>MALSVVVPCYNEADGIEPLRAALTRALPSIVGDFEVVLVDDGSTDATLERMRSVCRADPRFRYLALSRNFGKESAMLAGLTEATGDAVAIMDADLQHPPELLGPMLERLRAGTDQVVARRTRAGDSRMRSLLARIYYRMMNRLVEVELQDGVGDFRLLSRRAVTALLSLGERNRFSKGLFAWVGYPTGVVEYENVPRRNGTSKWTFGKLVNYAIDGVISFNDRPLRAAIYLGLLCTVLAFGYAAWVVGVALARGNPVPGYVTIMCGVLGLGGLQLLFLGIMGEYLGRIYYETKRRPHFLIKETSDRLVEETSSSTGRRADGFHHVVVRPRDHD</sequence>
<protein>
    <submittedName>
        <fullName evidence="4">Glycosyltransferase family 2 protein</fullName>
    </submittedName>
</protein>
<keyword evidence="4" id="KW-0808">Transferase</keyword>
<name>A0A558BU35_9PSEU</name>
<dbReference type="SUPFAM" id="SSF53448">
    <property type="entry name" value="Nucleotide-diphospho-sugar transferases"/>
    <property type="match status" value="1"/>
</dbReference>
<feature type="transmembrane region" description="Helical" evidence="2">
    <location>
        <begin position="228"/>
        <end position="248"/>
    </location>
</feature>
<reference evidence="4 5" key="2">
    <citation type="submission" date="2019-08" db="EMBL/GenBank/DDBJ databases">
        <title>Amycolatopsis acidicola sp. nov., isolated from peat swamp forest soil.</title>
        <authorList>
            <person name="Srisuk N."/>
        </authorList>
    </citation>
    <scope>NUCLEOTIDE SEQUENCE [LARGE SCALE GENOMIC DNA]</scope>
    <source>
        <strain evidence="4 5">TBRC 6029</strain>
    </source>
</reference>
<dbReference type="Gene3D" id="3.90.550.10">
    <property type="entry name" value="Spore Coat Polysaccharide Biosynthesis Protein SpsA, Chain A"/>
    <property type="match status" value="1"/>
</dbReference>
<dbReference type="CDD" id="cd04187">
    <property type="entry name" value="DPM1_like_bac"/>
    <property type="match status" value="1"/>
</dbReference>
<evidence type="ECO:0000259" key="3">
    <source>
        <dbReference type="Pfam" id="PF00535"/>
    </source>
</evidence>
<proteinExistence type="inferred from homology"/>
<keyword evidence="2" id="KW-0472">Membrane</keyword>
<dbReference type="GO" id="GO:0016740">
    <property type="term" value="F:transferase activity"/>
    <property type="evidence" value="ECO:0007669"/>
    <property type="project" value="UniProtKB-KW"/>
</dbReference>
<organism evidence="4 5">
    <name type="scientific">Amycolatopsis rhizosphaerae</name>
    <dbReference type="NCBI Taxonomy" id="2053003"/>
    <lineage>
        <taxon>Bacteria</taxon>
        <taxon>Bacillati</taxon>
        <taxon>Actinomycetota</taxon>
        <taxon>Actinomycetes</taxon>
        <taxon>Pseudonocardiales</taxon>
        <taxon>Pseudonocardiaceae</taxon>
        <taxon>Amycolatopsis</taxon>
    </lineage>
</organism>
<dbReference type="PANTHER" id="PTHR48090">
    <property type="entry name" value="UNDECAPRENYL-PHOSPHATE 4-DEOXY-4-FORMAMIDO-L-ARABINOSE TRANSFERASE-RELATED"/>
    <property type="match status" value="1"/>
</dbReference>
<keyword evidence="2" id="KW-1133">Transmembrane helix</keyword>
<dbReference type="InterPro" id="IPR029044">
    <property type="entry name" value="Nucleotide-diphossugar_trans"/>
</dbReference>
<dbReference type="PANTHER" id="PTHR48090:SF8">
    <property type="entry name" value="GLYCOSYLTRANSFERASE CSBB-RELATED"/>
    <property type="match status" value="1"/>
</dbReference>
<dbReference type="Pfam" id="PF00535">
    <property type="entry name" value="Glycos_transf_2"/>
    <property type="match status" value="1"/>
</dbReference>
<dbReference type="AlphaFoldDB" id="A0A558BU35"/>
<evidence type="ECO:0000313" key="5">
    <source>
        <dbReference type="Proteomes" id="UP000320011"/>
    </source>
</evidence>
<keyword evidence="2" id="KW-0812">Transmembrane</keyword>
<dbReference type="InterPro" id="IPR001173">
    <property type="entry name" value="Glyco_trans_2-like"/>
</dbReference>
<evidence type="ECO:0000256" key="1">
    <source>
        <dbReference type="ARBA" id="ARBA00006739"/>
    </source>
</evidence>
<gene>
    <name evidence="4" type="ORF">FNH05_23450</name>
</gene>
<comment type="similarity">
    <text evidence="1">Belongs to the glycosyltransferase 2 family.</text>
</comment>
<dbReference type="EMBL" id="VJWX01000267">
    <property type="protein sequence ID" value="TVT40034.1"/>
    <property type="molecule type" value="Genomic_DNA"/>
</dbReference>
<evidence type="ECO:0000256" key="2">
    <source>
        <dbReference type="SAM" id="Phobius"/>
    </source>
</evidence>
<feature type="domain" description="Glycosyltransferase 2-like" evidence="3">
    <location>
        <begin position="4"/>
        <end position="163"/>
    </location>
</feature>
<dbReference type="InterPro" id="IPR050256">
    <property type="entry name" value="Glycosyltransferase_2"/>
</dbReference>
<dbReference type="GO" id="GO:0005886">
    <property type="term" value="C:plasma membrane"/>
    <property type="evidence" value="ECO:0007669"/>
    <property type="project" value="TreeGrafter"/>
</dbReference>
<comment type="caution">
    <text evidence="4">The sequence shown here is derived from an EMBL/GenBank/DDBJ whole genome shotgun (WGS) entry which is preliminary data.</text>
</comment>
<dbReference type="OrthoDB" id="9811884at2"/>
<keyword evidence="5" id="KW-1185">Reference proteome</keyword>
<feature type="transmembrane region" description="Helical" evidence="2">
    <location>
        <begin position="260"/>
        <end position="285"/>
    </location>
</feature>